<keyword evidence="3 7" id="KW-0812">Transmembrane</keyword>
<keyword evidence="12" id="KW-1185">Reference proteome</keyword>
<evidence type="ECO:0000256" key="7">
    <source>
        <dbReference type="SAM" id="Phobius"/>
    </source>
</evidence>
<gene>
    <name evidence="11" type="primary">Aste57867_10130</name>
    <name evidence="10" type="ORF">As57867_010091</name>
    <name evidence="11" type="ORF">ASTE57867_10130</name>
</gene>
<dbReference type="EMBL" id="CAADRA010005207">
    <property type="protein sequence ID" value="VFT87006.1"/>
    <property type="molecule type" value="Genomic_DNA"/>
</dbReference>
<evidence type="ECO:0000256" key="5">
    <source>
        <dbReference type="ARBA" id="ARBA00023136"/>
    </source>
</evidence>
<dbReference type="InterPro" id="IPR040236">
    <property type="entry name" value="TMEM198"/>
</dbReference>
<evidence type="ECO:0000313" key="12">
    <source>
        <dbReference type="Proteomes" id="UP000332933"/>
    </source>
</evidence>
<feature type="domain" description="TM7S3/TM198-like" evidence="9">
    <location>
        <begin position="60"/>
        <end position="250"/>
    </location>
</feature>
<feature type="transmembrane region" description="Helical" evidence="7">
    <location>
        <begin position="163"/>
        <end position="181"/>
    </location>
</feature>
<keyword evidence="4 7" id="KW-1133">Transmembrane helix</keyword>
<reference evidence="10" key="2">
    <citation type="submission" date="2019-06" db="EMBL/GenBank/DDBJ databases">
        <title>Genomics analysis of Aphanomyces spp. identifies a new class of oomycete effector associated with host adaptation.</title>
        <authorList>
            <person name="Gaulin E."/>
        </authorList>
    </citation>
    <scope>NUCLEOTIDE SEQUENCE</scope>
    <source>
        <strain evidence="10">CBS 578.67</strain>
    </source>
</reference>
<dbReference type="Proteomes" id="UP000332933">
    <property type="component" value="Unassembled WGS sequence"/>
</dbReference>
<sequence length="292" mass="30856">MSRAMFIKAWLLLMTLFLTPTAGNLTINGNSAFDNQINKILHWDGTRESLGVGPDIVAGVSIAVGLALVLCGYKLIRPAMFISGFAVGSIVCFVLFERAFRDKSYVATACWVAFAVGGLLLGALVVVLYPVGVFLVGAFAGLLLATQFQTSFGYAISKSHPEVVFVVLLVLCGVVGGALAVKIERPFLIVATAWAGAVATAWGIGYFAGGYPNAGSLPRHVDGTTYIPGAWWGYLGGQVAVAMLGMALQFRQSPPPEGQDEDHKHHLVVGQQPVTYVAAATPPAKGNPVRYV</sequence>
<feature type="transmembrane region" description="Helical" evidence="7">
    <location>
        <begin position="134"/>
        <end position="157"/>
    </location>
</feature>
<feature type="transmembrane region" description="Helical" evidence="7">
    <location>
        <begin position="106"/>
        <end position="127"/>
    </location>
</feature>
<comment type="subcellular location">
    <subcellularLocation>
        <location evidence="1">Membrane</location>
        <topology evidence="1">Multi-pass membrane protein</topology>
    </subcellularLocation>
</comment>
<dbReference type="PANTHER" id="PTHR31247">
    <property type="entry name" value="TRANSMEMBRANE PROTEIN 198 FAMILY MEMBER"/>
    <property type="match status" value="1"/>
</dbReference>
<dbReference type="OrthoDB" id="78234at2759"/>
<feature type="transmembrane region" description="Helical" evidence="7">
    <location>
        <begin position="56"/>
        <end position="73"/>
    </location>
</feature>
<evidence type="ECO:0000313" key="11">
    <source>
        <dbReference type="EMBL" id="VFT87006.1"/>
    </source>
</evidence>
<dbReference type="EMBL" id="VJMH01005186">
    <property type="protein sequence ID" value="KAF0699288.1"/>
    <property type="molecule type" value="Genomic_DNA"/>
</dbReference>
<feature type="transmembrane region" description="Helical" evidence="7">
    <location>
        <begin position="80"/>
        <end position="100"/>
    </location>
</feature>
<feature type="transmembrane region" description="Helical" evidence="7">
    <location>
        <begin position="229"/>
        <end position="248"/>
    </location>
</feature>
<evidence type="ECO:0000256" key="3">
    <source>
        <dbReference type="ARBA" id="ARBA00022692"/>
    </source>
</evidence>
<dbReference type="InterPro" id="IPR025256">
    <property type="entry name" value="TM7S3/TM198-like_dom"/>
</dbReference>
<evidence type="ECO:0000259" key="9">
    <source>
        <dbReference type="Pfam" id="PF13886"/>
    </source>
</evidence>
<evidence type="ECO:0000313" key="10">
    <source>
        <dbReference type="EMBL" id="KAF0699288.1"/>
    </source>
</evidence>
<accession>A0A485KQ37</accession>
<evidence type="ECO:0000256" key="4">
    <source>
        <dbReference type="ARBA" id="ARBA00022989"/>
    </source>
</evidence>
<organism evidence="11 12">
    <name type="scientific">Aphanomyces stellatus</name>
    <dbReference type="NCBI Taxonomy" id="120398"/>
    <lineage>
        <taxon>Eukaryota</taxon>
        <taxon>Sar</taxon>
        <taxon>Stramenopiles</taxon>
        <taxon>Oomycota</taxon>
        <taxon>Saprolegniomycetes</taxon>
        <taxon>Saprolegniales</taxon>
        <taxon>Verrucalvaceae</taxon>
        <taxon>Aphanomyces</taxon>
    </lineage>
</organism>
<evidence type="ECO:0000256" key="8">
    <source>
        <dbReference type="SAM" id="SignalP"/>
    </source>
</evidence>
<dbReference type="PANTHER" id="PTHR31247:SF5">
    <property type="entry name" value="DUF4203 DOMAIN-CONTAINING PROTEIN"/>
    <property type="match status" value="1"/>
</dbReference>
<name>A0A485KQ37_9STRA</name>
<comment type="similarity">
    <text evidence="2">Belongs to the TMEM198 family.</text>
</comment>
<proteinExistence type="inferred from homology"/>
<evidence type="ECO:0000256" key="2">
    <source>
        <dbReference type="ARBA" id="ARBA00006244"/>
    </source>
</evidence>
<evidence type="ECO:0000256" key="1">
    <source>
        <dbReference type="ARBA" id="ARBA00004141"/>
    </source>
</evidence>
<protein>
    <recommendedName>
        <fullName evidence="6">Transmembrane protein 198</fullName>
    </recommendedName>
</protein>
<dbReference type="Pfam" id="PF13886">
    <property type="entry name" value="TM7S3_TM198"/>
    <property type="match status" value="1"/>
</dbReference>
<reference evidence="11 12" key="1">
    <citation type="submission" date="2019-03" db="EMBL/GenBank/DDBJ databases">
        <authorList>
            <person name="Gaulin E."/>
            <person name="Dumas B."/>
        </authorList>
    </citation>
    <scope>NUCLEOTIDE SEQUENCE [LARGE SCALE GENOMIC DNA]</scope>
    <source>
        <strain evidence="11">CBS 568.67</strain>
    </source>
</reference>
<feature type="transmembrane region" description="Helical" evidence="7">
    <location>
        <begin position="188"/>
        <end position="209"/>
    </location>
</feature>
<dbReference type="AlphaFoldDB" id="A0A485KQ37"/>
<keyword evidence="5 7" id="KW-0472">Membrane</keyword>
<feature type="chain" id="PRO_5033827093" description="Transmembrane protein 198" evidence="8">
    <location>
        <begin position="24"/>
        <end position="292"/>
    </location>
</feature>
<evidence type="ECO:0000256" key="6">
    <source>
        <dbReference type="ARBA" id="ARBA00049737"/>
    </source>
</evidence>
<dbReference type="GO" id="GO:0005886">
    <property type="term" value="C:plasma membrane"/>
    <property type="evidence" value="ECO:0007669"/>
    <property type="project" value="TreeGrafter"/>
</dbReference>
<keyword evidence="8" id="KW-0732">Signal</keyword>
<feature type="signal peptide" evidence="8">
    <location>
        <begin position="1"/>
        <end position="23"/>
    </location>
</feature>